<keyword evidence="2" id="KW-1185">Reference proteome</keyword>
<protein>
    <recommendedName>
        <fullName evidence="3">Phage tail protein</fullName>
    </recommendedName>
</protein>
<dbReference type="EMBL" id="BAAFGK010000004">
    <property type="protein sequence ID" value="GAB0058051.1"/>
    <property type="molecule type" value="Genomic_DNA"/>
</dbReference>
<proteinExistence type="predicted"/>
<organism evidence="1 2">
    <name type="scientific">Candidatus Magnetaquiglobus chichijimensis</name>
    <dbReference type="NCBI Taxonomy" id="3141448"/>
    <lineage>
        <taxon>Bacteria</taxon>
        <taxon>Pseudomonadati</taxon>
        <taxon>Pseudomonadota</taxon>
        <taxon>Magnetococcia</taxon>
        <taxon>Magnetococcales</taxon>
        <taxon>Candidatus Magnetaquicoccaceae</taxon>
        <taxon>Candidatus Magnetaquiglobus</taxon>
    </lineage>
</organism>
<dbReference type="Proteomes" id="UP001628193">
    <property type="component" value="Unassembled WGS sequence"/>
</dbReference>
<dbReference type="RefSeq" id="WP_420905731.1">
    <property type="nucleotide sequence ID" value="NZ_BAAFGK010000004.1"/>
</dbReference>
<reference evidence="1 2" key="2">
    <citation type="submission" date="2024-09" db="EMBL/GenBank/DDBJ databases">
        <title>Draft genome sequence of Candidatus Magnetaquicoccaceae bacterium FCR-1.</title>
        <authorList>
            <person name="Shimoshige H."/>
            <person name="Shimamura S."/>
            <person name="Taoka A."/>
            <person name="Kobayashi H."/>
            <person name="Maekawa T."/>
        </authorList>
    </citation>
    <scope>NUCLEOTIDE SEQUENCE [LARGE SCALE GENOMIC DNA]</scope>
    <source>
        <strain evidence="1 2">FCR-1</strain>
    </source>
</reference>
<evidence type="ECO:0008006" key="3">
    <source>
        <dbReference type="Google" id="ProtNLM"/>
    </source>
</evidence>
<accession>A0ABQ0CAY1</accession>
<reference evidence="1 2" key="1">
    <citation type="submission" date="2024-05" db="EMBL/GenBank/DDBJ databases">
        <authorList>
            <consortium name="Candidatus Magnetaquicoccaceae bacterium FCR-1 genome sequencing consortium"/>
            <person name="Shimoshige H."/>
            <person name="Shimamura S."/>
            <person name="Taoka A."/>
            <person name="Kobayashi H."/>
            <person name="Maekawa T."/>
        </authorList>
    </citation>
    <scope>NUCLEOTIDE SEQUENCE [LARGE SCALE GENOMIC DNA]</scope>
    <source>
        <strain evidence="1 2">FCR-1</strain>
    </source>
</reference>
<comment type="caution">
    <text evidence="1">The sequence shown here is derived from an EMBL/GenBank/DDBJ whole genome shotgun (WGS) entry which is preliminary data.</text>
</comment>
<name>A0ABQ0CAY1_9PROT</name>
<sequence>MLHLTANRIILAKIESTYGADAAPTGSDALRVQNLSHASFEADTVNRAHVVPWFGEQSKSHTKTHRKVSFEMQAYGSGDPGTAPVWGALLRACGFSESVTPDVSVTYLPMSGDNESLTLYYRQDGRLTKITGARGKVTLSLASQALPVLKFEFTGLWSPVTQAALVTPAFPTAIDPQALTKLLTPTFTLHGHALAMKSLEVDFGIEVSYRNLVGYEGVNKTGAAVSANTQCLLPELSTLDAETLAVNATRDALQLVHGTVAGNILEIQGTQVQVMSPKEADDNGVRMLQCQLLFHPTSGNDEIRIISR</sequence>
<gene>
    <name evidence="1" type="ORF">SIID45300_02391</name>
</gene>
<evidence type="ECO:0000313" key="2">
    <source>
        <dbReference type="Proteomes" id="UP001628193"/>
    </source>
</evidence>
<evidence type="ECO:0000313" key="1">
    <source>
        <dbReference type="EMBL" id="GAB0058051.1"/>
    </source>
</evidence>